<dbReference type="EMBL" id="AJWK01022875">
    <property type="status" value="NOT_ANNOTATED_CDS"/>
    <property type="molecule type" value="Genomic_DNA"/>
</dbReference>
<evidence type="ECO:0000256" key="1">
    <source>
        <dbReference type="SAM" id="MobiDB-lite"/>
    </source>
</evidence>
<dbReference type="AlphaFoldDB" id="A0A1B0CPY7"/>
<dbReference type="Proteomes" id="UP000092461">
    <property type="component" value="Unassembled WGS sequence"/>
</dbReference>
<dbReference type="VEuPathDB" id="VectorBase:LLONM1_006167"/>
<feature type="compositionally biased region" description="Basic and acidic residues" evidence="1">
    <location>
        <begin position="42"/>
        <end position="65"/>
    </location>
</feature>
<dbReference type="Gene3D" id="3.90.180.10">
    <property type="entry name" value="Medium-chain alcohol dehydrogenases, catalytic domain"/>
    <property type="match status" value="1"/>
</dbReference>
<name>A0A1B0CPY7_LUTLO</name>
<dbReference type="SUPFAM" id="SSF50129">
    <property type="entry name" value="GroES-like"/>
    <property type="match status" value="1"/>
</dbReference>
<reference evidence="2" key="1">
    <citation type="submission" date="2020-05" db="UniProtKB">
        <authorList>
            <consortium name="EnsemblMetazoa"/>
        </authorList>
    </citation>
    <scope>IDENTIFICATION</scope>
    <source>
        <strain evidence="2">Jacobina</strain>
    </source>
</reference>
<protein>
    <submittedName>
        <fullName evidence="2">Uncharacterized protein</fullName>
    </submittedName>
</protein>
<dbReference type="EnsemblMetazoa" id="LLOJ006936-RA">
    <property type="protein sequence ID" value="LLOJ006936-PA"/>
    <property type="gene ID" value="LLOJ006936"/>
</dbReference>
<sequence>MTETTEAPAAASQPDKKTPTEGTNPDASSTPNEEQQAANGSPEKKAAATEEKEATPPQEPPKEMRAVVLTGFGGFKGVKILKKPEPTLQAGEVLIRVRSW</sequence>
<proteinExistence type="predicted"/>
<accession>A0A1B0CPY7</accession>
<evidence type="ECO:0000313" key="2">
    <source>
        <dbReference type="EnsemblMetazoa" id="LLOJ006936-PA"/>
    </source>
</evidence>
<dbReference type="EMBL" id="AJWK01022874">
    <property type="status" value="NOT_ANNOTATED_CDS"/>
    <property type="molecule type" value="Genomic_DNA"/>
</dbReference>
<feature type="compositionally biased region" description="Polar residues" evidence="1">
    <location>
        <begin position="20"/>
        <end position="39"/>
    </location>
</feature>
<evidence type="ECO:0000313" key="3">
    <source>
        <dbReference type="Proteomes" id="UP000092461"/>
    </source>
</evidence>
<dbReference type="InterPro" id="IPR011032">
    <property type="entry name" value="GroES-like_sf"/>
</dbReference>
<organism evidence="2 3">
    <name type="scientific">Lutzomyia longipalpis</name>
    <name type="common">Sand fly</name>
    <dbReference type="NCBI Taxonomy" id="7200"/>
    <lineage>
        <taxon>Eukaryota</taxon>
        <taxon>Metazoa</taxon>
        <taxon>Ecdysozoa</taxon>
        <taxon>Arthropoda</taxon>
        <taxon>Hexapoda</taxon>
        <taxon>Insecta</taxon>
        <taxon>Pterygota</taxon>
        <taxon>Neoptera</taxon>
        <taxon>Endopterygota</taxon>
        <taxon>Diptera</taxon>
        <taxon>Nematocera</taxon>
        <taxon>Psychodoidea</taxon>
        <taxon>Psychodidae</taxon>
        <taxon>Lutzomyia</taxon>
        <taxon>Lutzomyia</taxon>
    </lineage>
</organism>
<feature type="region of interest" description="Disordered" evidence="1">
    <location>
        <begin position="1"/>
        <end position="65"/>
    </location>
</feature>
<dbReference type="VEuPathDB" id="VectorBase:LLOJ006936"/>
<keyword evidence="3" id="KW-1185">Reference proteome</keyword>